<dbReference type="Proteomes" id="UP000824496">
    <property type="component" value="Chromosome"/>
</dbReference>
<feature type="transmembrane region" description="Helical" evidence="2">
    <location>
        <begin position="69"/>
        <end position="89"/>
    </location>
</feature>
<dbReference type="RefSeq" id="WP_223907456.1">
    <property type="nucleotide sequence ID" value="NZ_AP025017.1"/>
</dbReference>
<protein>
    <recommendedName>
        <fullName evidence="5">Mandelate racemase</fullName>
    </recommendedName>
</protein>
<reference evidence="3 4" key="1">
    <citation type="submission" date="2021-08" db="EMBL/GenBank/DDBJ databases">
        <title>Whole genome sequence of novel Actinomyces species strain MAS-1.</title>
        <authorList>
            <person name="Saito M."/>
            <person name="Kuwahara N."/>
            <person name="Takizawa T."/>
            <person name="Gotouda H."/>
            <person name="Ochiai T."/>
        </authorList>
    </citation>
    <scope>NUCLEOTIDE SEQUENCE [LARGE SCALE GENOMIC DNA]</scope>
    <source>
        <strain evidence="3 4">MAS-1</strain>
    </source>
</reference>
<name>A0ABN6K5K9_9ACTO</name>
<evidence type="ECO:0000256" key="1">
    <source>
        <dbReference type="SAM" id="MobiDB-lite"/>
    </source>
</evidence>
<sequence>MTTTVAERAAQAQTPTTAQQTAAQQTAAQQTTDAQAEARRLTFMATIVAMMITVATMAAVGVVTSIPALLLASAALTITTVGVGLYTGLTKLPLR</sequence>
<evidence type="ECO:0008006" key="5">
    <source>
        <dbReference type="Google" id="ProtNLM"/>
    </source>
</evidence>
<feature type="region of interest" description="Disordered" evidence="1">
    <location>
        <begin position="1"/>
        <end position="31"/>
    </location>
</feature>
<evidence type="ECO:0000313" key="4">
    <source>
        <dbReference type="Proteomes" id="UP000824496"/>
    </source>
</evidence>
<feature type="compositionally biased region" description="Low complexity" evidence="1">
    <location>
        <begin position="9"/>
        <end position="31"/>
    </location>
</feature>
<gene>
    <name evidence="3" type="ORF">MANAM107_17580</name>
</gene>
<keyword evidence="4" id="KW-1185">Reference proteome</keyword>
<proteinExistence type="predicted"/>
<organism evidence="3 4">
    <name type="scientific">Actinomyces capricornis</name>
    <dbReference type="NCBI Taxonomy" id="2755559"/>
    <lineage>
        <taxon>Bacteria</taxon>
        <taxon>Bacillati</taxon>
        <taxon>Actinomycetota</taxon>
        <taxon>Actinomycetes</taxon>
        <taxon>Actinomycetales</taxon>
        <taxon>Actinomycetaceae</taxon>
        <taxon>Actinomyces</taxon>
    </lineage>
</organism>
<accession>A0ABN6K5K9</accession>
<keyword evidence="2" id="KW-1133">Transmembrane helix</keyword>
<evidence type="ECO:0000313" key="3">
    <source>
        <dbReference type="EMBL" id="BDA64924.1"/>
    </source>
</evidence>
<evidence type="ECO:0000256" key="2">
    <source>
        <dbReference type="SAM" id="Phobius"/>
    </source>
</evidence>
<keyword evidence="2" id="KW-0472">Membrane</keyword>
<feature type="transmembrane region" description="Helical" evidence="2">
    <location>
        <begin position="41"/>
        <end position="63"/>
    </location>
</feature>
<dbReference type="EMBL" id="AP025017">
    <property type="protein sequence ID" value="BDA64924.1"/>
    <property type="molecule type" value="Genomic_DNA"/>
</dbReference>
<keyword evidence="2" id="KW-0812">Transmembrane</keyword>